<dbReference type="PRINTS" id="PR00783">
    <property type="entry name" value="MINTRINSICP"/>
</dbReference>
<dbReference type="PANTHER" id="PTHR43829">
    <property type="entry name" value="AQUAPORIN OR AQUAGLYCEROPORIN RELATED"/>
    <property type="match status" value="1"/>
</dbReference>
<dbReference type="InterPro" id="IPR023271">
    <property type="entry name" value="Aquaporin-like"/>
</dbReference>
<dbReference type="PATRIC" id="fig|1423802.4.peg.989"/>
<evidence type="ECO:0000313" key="9">
    <source>
        <dbReference type="EMBL" id="KRM93310.1"/>
    </source>
</evidence>
<feature type="transmembrane region" description="Helical" evidence="8">
    <location>
        <begin position="89"/>
        <end position="110"/>
    </location>
</feature>
<dbReference type="PANTHER" id="PTHR43829:SF9">
    <property type="entry name" value="AQUAPORIN-9"/>
    <property type="match status" value="1"/>
</dbReference>
<dbReference type="CDD" id="cd00333">
    <property type="entry name" value="MIP"/>
    <property type="match status" value="1"/>
</dbReference>
<feature type="transmembrane region" description="Helical" evidence="8">
    <location>
        <begin position="168"/>
        <end position="193"/>
    </location>
</feature>
<evidence type="ECO:0000256" key="7">
    <source>
        <dbReference type="RuleBase" id="RU000477"/>
    </source>
</evidence>
<dbReference type="GO" id="GO:0015254">
    <property type="term" value="F:glycerol channel activity"/>
    <property type="evidence" value="ECO:0007669"/>
    <property type="project" value="TreeGrafter"/>
</dbReference>
<sequence length="244" mass="25689">MMDYSFPVKLLAEFIGTAILVILGNGSVANVELKGTKGNGSDWLLIAVGYGCGVMIPALMFGTVSGAQINPAFTIGLAVAGMFSWNQVLPFIVVQLLGAMVGQLVVYATYKPYYDETKDAEAILGTFSTTDAAHSRLNGFINEFVGSFLLFLGASILTHAPYFETNNAAVFIALGFLVMTLVASLGGATGPALNPARDLGPRIIHALLPIPNKKDSHWGYAAVPVVAPILASICAIELGKIFFG</sequence>
<gene>
    <name evidence="9" type="ORF">FC56_GL000976</name>
</gene>
<feature type="transmembrane region" description="Helical" evidence="8">
    <location>
        <begin position="43"/>
        <end position="69"/>
    </location>
</feature>
<keyword evidence="6 8" id="KW-0472">Membrane</keyword>
<dbReference type="InterPro" id="IPR050363">
    <property type="entry name" value="MIP/Aquaporin"/>
</dbReference>
<keyword evidence="10" id="KW-1185">Reference proteome</keyword>
<dbReference type="Pfam" id="PF00230">
    <property type="entry name" value="MIP"/>
    <property type="match status" value="1"/>
</dbReference>
<protein>
    <submittedName>
        <fullName evidence="9">Glycerol uptake facilitator related permease</fullName>
    </submittedName>
</protein>
<dbReference type="SUPFAM" id="SSF81338">
    <property type="entry name" value="Aquaporin-like"/>
    <property type="match status" value="1"/>
</dbReference>
<keyword evidence="3 7" id="KW-0813">Transport</keyword>
<keyword evidence="4 7" id="KW-0812">Transmembrane</keyword>
<evidence type="ECO:0000256" key="6">
    <source>
        <dbReference type="ARBA" id="ARBA00023136"/>
    </source>
</evidence>
<evidence type="ECO:0000313" key="10">
    <source>
        <dbReference type="Proteomes" id="UP000051256"/>
    </source>
</evidence>
<dbReference type="PROSITE" id="PS00221">
    <property type="entry name" value="MIP"/>
    <property type="match status" value="1"/>
</dbReference>
<evidence type="ECO:0000256" key="1">
    <source>
        <dbReference type="ARBA" id="ARBA00004141"/>
    </source>
</evidence>
<keyword evidence="5 8" id="KW-1133">Transmembrane helix</keyword>
<accession>A0A0R2CNS0</accession>
<dbReference type="Gene3D" id="1.20.1080.10">
    <property type="entry name" value="Glycerol uptake facilitator protein"/>
    <property type="match status" value="1"/>
</dbReference>
<dbReference type="EMBL" id="AYZR01000009">
    <property type="protein sequence ID" value="KRM93310.1"/>
    <property type="molecule type" value="Genomic_DNA"/>
</dbReference>
<reference evidence="9 10" key="1">
    <citation type="journal article" date="2015" name="Genome Announc.">
        <title>Expanding the biotechnology potential of lactobacilli through comparative genomics of 213 strains and associated genera.</title>
        <authorList>
            <person name="Sun Z."/>
            <person name="Harris H.M."/>
            <person name="McCann A."/>
            <person name="Guo C."/>
            <person name="Argimon S."/>
            <person name="Zhang W."/>
            <person name="Yang X."/>
            <person name="Jeffery I.B."/>
            <person name="Cooney J.C."/>
            <person name="Kagawa T.F."/>
            <person name="Liu W."/>
            <person name="Song Y."/>
            <person name="Salvetti E."/>
            <person name="Wrobel A."/>
            <person name="Rasinkangas P."/>
            <person name="Parkhill J."/>
            <person name="Rea M.C."/>
            <person name="O'Sullivan O."/>
            <person name="Ritari J."/>
            <person name="Douillard F.P."/>
            <person name="Paul Ross R."/>
            <person name="Yang R."/>
            <person name="Briner A.E."/>
            <person name="Felis G.E."/>
            <person name="de Vos W.M."/>
            <person name="Barrangou R."/>
            <person name="Klaenhammer T.R."/>
            <person name="Caufield P.W."/>
            <person name="Cui Y."/>
            <person name="Zhang H."/>
            <person name="O'Toole P.W."/>
        </authorList>
    </citation>
    <scope>NUCLEOTIDE SEQUENCE [LARGE SCALE GENOMIC DNA]</scope>
    <source>
        <strain evidence="9 10">DSM 24302</strain>
    </source>
</reference>
<dbReference type="Proteomes" id="UP000051256">
    <property type="component" value="Unassembled WGS sequence"/>
</dbReference>
<dbReference type="InterPro" id="IPR022357">
    <property type="entry name" value="MIP_CS"/>
</dbReference>
<evidence type="ECO:0000256" key="4">
    <source>
        <dbReference type="ARBA" id="ARBA00022692"/>
    </source>
</evidence>
<comment type="similarity">
    <text evidence="2 7">Belongs to the MIP/aquaporin (TC 1.A.8) family.</text>
</comment>
<name>A0A0R2CNS0_9LACO</name>
<dbReference type="InterPro" id="IPR000425">
    <property type="entry name" value="MIP"/>
</dbReference>
<evidence type="ECO:0000256" key="3">
    <source>
        <dbReference type="ARBA" id="ARBA00022448"/>
    </source>
</evidence>
<evidence type="ECO:0000256" key="5">
    <source>
        <dbReference type="ARBA" id="ARBA00022989"/>
    </source>
</evidence>
<organism evidence="9 10">
    <name type="scientific">Lentilactobacillus senioris DSM 24302 = JCM 17472</name>
    <dbReference type="NCBI Taxonomy" id="1423802"/>
    <lineage>
        <taxon>Bacteria</taxon>
        <taxon>Bacillati</taxon>
        <taxon>Bacillota</taxon>
        <taxon>Bacilli</taxon>
        <taxon>Lactobacillales</taxon>
        <taxon>Lactobacillaceae</taxon>
        <taxon>Lentilactobacillus</taxon>
    </lineage>
</organism>
<feature type="transmembrane region" description="Helical" evidence="8">
    <location>
        <begin position="218"/>
        <end position="243"/>
    </location>
</feature>
<evidence type="ECO:0000256" key="2">
    <source>
        <dbReference type="ARBA" id="ARBA00006175"/>
    </source>
</evidence>
<dbReference type="AlphaFoldDB" id="A0A0R2CNS0"/>
<comment type="caution">
    <text evidence="9">The sequence shown here is derived from an EMBL/GenBank/DDBJ whole genome shotgun (WGS) entry which is preliminary data.</text>
</comment>
<comment type="subcellular location">
    <subcellularLocation>
        <location evidence="1">Membrane</location>
        <topology evidence="1">Multi-pass membrane protein</topology>
    </subcellularLocation>
</comment>
<dbReference type="STRING" id="1423802.FC56_GL000976"/>
<feature type="transmembrane region" description="Helical" evidence="8">
    <location>
        <begin position="144"/>
        <end position="162"/>
    </location>
</feature>
<evidence type="ECO:0000256" key="8">
    <source>
        <dbReference type="SAM" id="Phobius"/>
    </source>
</evidence>
<feature type="transmembrane region" description="Helical" evidence="8">
    <location>
        <begin position="12"/>
        <end position="31"/>
    </location>
</feature>
<proteinExistence type="inferred from homology"/>
<dbReference type="GO" id="GO:0005886">
    <property type="term" value="C:plasma membrane"/>
    <property type="evidence" value="ECO:0007669"/>
    <property type="project" value="TreeGrafter"/>
</dbReference>